<dbReference type="SUPFAM" id="SSF56112">
    <property type="entry name" value="Protein kinase-like (PK-like)"/>
    <property type="match status" value="1"/>
</dbReference>
<dbReference type="InterPro" id="IPR051035">
    <property type="entry name" value="Mito_inheritance_9"/>
</dbReference>
<feature type="non-terminal residue" evidence="2">
    <location>
        <position position="186"/>
    </location>
</feature>
<feature type="region of interest" description="Disordered" evidence="1">
    <location>
        <begin position="36"/>
        <end position="60"/>
    </location>
</feature>
<protein>
    <submittedName>
        <fullName evidence="2">Uncharacterized protein</fullName>
    </submittedName>
</protein>
<dbReference type="InterPro" id="IPR011009">
    <property type="entry name" value="Kinase-like_dom_sf"/>
</dbReference>
<reference evidence="2" key="2">
    <citation type="submission" date="2021-08" db="EMBL/GenBank/DDBJ databases">
        <authorList>
            <person name="Gostincar C."/>
            <person name="Sun X."/>
            <person name="Song Z."/>
            <person name="Gunde-Cimerman N."/>
        </authorList>
    </citation>
    <scope>NUCLEOTIDE SEQUENCE</scope>
    <source>
        <strain evidence="2">EXF-8016</strain>
    </source>
</reference>
<dbReference type="Proteomes" id="UP000767238">
    <property type="component" value="Unassembled WGS sequence"/>
</dbReference>
<dbReference type="GO" id="GO:0005739">
    <property type="term" value="C:mitochondrion"/>
    <property type="evidence" value="ECO:0007669"/>
    <property type="project" value="TreeGrafter"/>
</dbReference>
<dbReference type="EMBL" id="JAHFYH010000028">
    <property type="protein sequence ID" value="KAH0222302.1"/>
    <property type="molecule type" value="Genomic_DNA"/>
</dbReference>
<accession>A0A9P8GJT8</accession>
<proteinExistence type="predicted"/>
<evidence type="ECO:0000256" key="1">
    <source>
        <dbReference type="SAM" id="MobiDB-lite"/>
    </source>
</evidence>
<dbReference type="AlphaFoldDB" id="A0A9P8GJT8"/>
<evidence type="ECO:0000313" key="3">
    <source>
        <dbReference type="Proteomes" id="UP000767238"/>
    </source>
</evidence>
<reference evidence="2" key="1">
    <citation type="journal article" date="2021" name="J Fungi (Basel)">
        <title>Virulence traits and population genomics of the black yeast Aureobasidium melanogenum.</title>
        <authorList>
            <person name="Cernosa A."/>
            <person name="Sun X."/>
            <person name="Gostincar C."/>
            <person name="Fang C."/>
            <person name="Gunde-Cimerman N."/>
            <person name="Song Z."/>
        </authorList>
    </citation>
    <scope>NUCLEOTIDE SEQUENCE</scope>
    <source>
        <strain evidence="2">EXF-8016</strain>
    </source>
</reference>
<evidence type="ECO:0000313" key="2">
    <source>
        <dbReference type="EMBL" id="KAH0222302.1"/>
    </source>
</evidence>
<organism evidence="2 3">
    <name type="scientific">Aureobasidium melanogenum</name>
    <name type="common">Aureobasidium pullulans var. melanogenum</name>
    <dbReference type="NCBI Taxonomy" id="46634"/>
    <lineage>
        <taxon>Eukaryota</taxon>
        <taxon>Fungi</taxon>
        <taxon>Dikarya</taxon>
        <taxon>Ascomycota</taxon>
        <taxon>Pezizomycotina</taxon>
        <taxon>Dothideomycetes</taxon>
        <taxon>Dothideomycetidae</taxon>
        <taxon>Dothideales</taxon>
        <taxon>Saccotheciaceae</taxon>
        <taxon>Aureobasidium</taxon>
    </lineage>
</organism>
<gene>
    <name evidence="2" type="ORF">KCV03_g4681</name>
</gene>
<dbReference type="PANTHER" id="PTHR36091">
    <property type="entry name" value="ALTERED INHERITANCE OF MITOCHONDRIA PROTEIN 9, MITOCHONDRIAL"/>
    <property type="match status" value="1"/>
</dbReference>
<name>A0A9P8GJT8_AURME</name>
<feature type="compositionally biased region" description="Polar residues" evidence="1">
    <location>
        <begin position="42"/>
        <end position="58"/>
    </location>
</feature>
<comment type="caution">
    <text evidence="2">The sequence shown here is derived from an EMBL/GenBank/DDBJ whole genome shotgun (WGS) entry which is preliminary data.</text>
</comment>
<dbReference type="PANTHER" id="PTHR36091:SF2">
    <property type="entry name" value="AMINOGLYCOSIDE PHOSPHOTRANSFERASE DOMAIN-CONTAINING PROTEIN"/>
    <property type="match status" value="1"/>
</dbReference>
<sequence>MSPSSGIIFRSKLSASFTNSSIATYRKTATRYASRFRGAPKTHSQGPLTTVSSPTQDNKQCEHTAPELFHQTTPVPADRNPFIFLRGHWLSHDSARQAARQIHFDFPELCKRVVACCPGANSIASWSKQDGHISRTLIFHTDNGKRLVVRLPTPAAGPAGRNVNSEVATIKYLSFKTDIPVPQIFE</sequence>